<reference evidence="2 3" key="2">
    <citation type="submission" date="2018-11" db="EMBL/GenBank/DDBJ databases">
        <authorList>
            <consortium name="Pathogen Informatics"/>
        </authorList>
    </citation>
    <scope>NUCLEOTIDE SEQUENCE [LARGE SCALE GENOMIC DNA]</scope>
</reference>
<evidence type="ECO:0000256" key="1">
    <source>
        <dbReference type="SAM" id="MobiDB-lite"/>
    </source>
</evidence>
<evidence type="ECO:0000313" key="4">
    <source>
        <dbReference type="WBParaSite" id="NBR_0001021401-mRNA-1"/>
    </source>
</evidence>
<dbReference type="Pfam" id="PF07914">
    <property type="entry name" value="DUF1679"/>
    <property type="match status" value="1"/>
</dbReference>
<accession>A0A0N4Y357</accession>
<dbReference type="WBParaSite" id="NBR_0001021401-mRNA-1">
    <property type="protein sequence ID" value="NBR_0001021401-mRNA-1"/>
    <property type="gene ID" value="NBR_0001021401"/>
</dbReference>
<sequence length="212" mass="24035">MARRGDRRVDEMDDRRVHDESNATDIPRRYLLSTDNKSPVVALTYVGFPALGFLQCDHMVFYVTSSFEKSVEGFASKTLLINPDWQSQQEELPEKFVAKAKDVTLQIVTVLVVQKLYGKNGDENGTDNNGKNNTTELEHMLSAERLLKRGHNVEIATYKLLAKIPEGKIKIPQGNFSIPLRQNSGSCDEKKLADLYFQFISVVEYHISKVLL</sequence>
<dbReference type="Proteomes" id="UP000271162">
    <property type="component" value="Unassembled WGS sequence"/>
</dbReference>
<proteinExistence type="predicted"/>
<feature type="region of interest" description="Disordered" evidence="1">
    <location>
        <begin position="1"/>
        <end position="20"/>
    </location>
</feature>
<name>A0A0N4Y357_NIPBR</name>
<organism evidence="4">
    <name type="scientific">Nippostrongylus brasiliensis</name>
    <name type="common">Rat hookworm</name>
    <dbReference type="NCBI Taxonomy" id="27835"/>
    <lineage>
        <taxon>Eukaryota</taxon>
        <taxon>Metazoa</taxon>
        <taxon>Ecdysozoa</taxon>
        <taxon>Nematoda</taxon>
        <taxon>Chromadorea</taxon>
        <taxon>Rhabditida</taxon>
        <taxon>Rhabditina</taxon>
        <taxon>Rhabditomorpha</taxon>
        <taxon>Strongyloidea</taxon>
        <taxon>Heligmosomidae</taxon>
        <taxon>Nippostrongylus</taxon>
    </lineage>
</organism>
<evidence type="ECO:0000313" key="3">
    <source>
        <dbReference type="Proteomes" id="UP000271162"/>
    </source>
</evidence>
<protein>
    <submittedName>
        <fullName evidence="4">Flavin_Reduct domain-containing protein</fullName>
    </submittedName>
</protein>
<gene>
    <name evidence="2" type="ORF">NBR_LOCUS10215</name>
</gene>
<reference evidence="4" key="1">
    <citation type="submission" date="2017-02" db="UniProtKB">
        <authorList>
            <consortium name="WormBaseParasite"/>
        </authorList>
    </citation>
    <scope>IDENTIFICATION</scope>
</reference>
<keyword evidence="3" id="KW-1185">Reference proteome</keyword>
<evidence type="ECO:0000313" key="2">
    <source>
        <dbReference type="EMBL" id="VDL73804.1"/>
    </source>
</evidence>
<dbReference type="InterPro" id="IPR012877">
    <property type="entry name" value="Dhs-27"/>
</dbReference>
<feature type="compositionally biased region" description="Basic and acidic residues" evidence="1">
    <location>
        <begin position="7"/>
        <end position="20"/>
    </location>
</feature>
<dbReference type="AlphaFoldDB" id="A0A0N4Y357"/>
<dbReference type="EMBL" id="UYSL01020274">
    <property type="protein sequence ID" value="VDL73804.1"/>
    <property type="molecule type" value="Genomic_DNA"/>
</dbReference>